<keyword evidence="2" id="KW-1003">Cell membrane</keyword>
<dbReference type="EMBL" id="MASW01000001">
    <property type="protein sequence ID" value="PXY31013.1"/>
    <property type="molecule type" value="Genomic_DNA"/>
</dbReference>
<dbReference type="InterPro" id="IPR052027">
    <property type="entry name" value="PspC"/>
</dbReference>
<evidence type="ECO:0000256" key="4">
    <source>
        <dbReference type="ARBA" id="ARBA00022989"/>
    </source>
</evidence>
<reference evidence="6 7" key="1">
    <citation type="submission" date="2016-07" db="EMBL/GenBank/DDBJ databases">
        <title>Draft genome sequence of Prauserella muralis DSM 45305, isolated from a mould-covered wall in an indoor environment.</title>
        <authorList>
            <person name="Ruckert C."/>
            <person name="Albersmeier A."/>
            <person name="Jiang C.-L."/>
            <person name="Jiang Y."/>
            <person name="Kalinowski J."/>
            <person name="Schneider O."/>
            <person name="Winkler A."/>
            <person name="Zotchev S.B."/>
        </authorList>
    </citation>
    <scope>NUCLEOTIDE SEQUENCE [LARGE SCALE GENOMIC DNA]</scope>
    <source>
        <strain evidence="6 7">DSM 45305</strain>
    </source>
</reference>
<keyword evidence="3" id="KW-0812">Transmembrane</keyword>
<evidence type="ECO:0000256" key="5">
    <source>
        <dbReference type="ARBA" id="ARBA00023136"/>
    </source>
</evidence>
<organism evidence="6 7">
    <name type="scientific">Prauserella muralis</name>
    <dbReference type="NCBI Taxonomy" id="588067"/>
    <lineage>
        <taxon>Bacteria</taxon>
        <taxon>Bacillati</taxon>
        <taxon>Actinomycetota</taxon>
        <taxon>Actinomycetes</taxon>
        <taxon>Pseudonocardiales</taxon>
        <taxon>Pseudonocardiaceae</taxon>
        <taxon>Prauserella</taxon>
    </lineage>
</organism>
<evidence type="ECO:0000256" key="2">
    <source>
        <dbReference type="ARBA" id="ARBA00022475"/>
    </source>
</evidence>
<dbReference type="OrthoDB" id="7359894at2"/>
<evidence type="ECO:0000313" key="6">
    <source>
        <dbReference type="EMBL" id="PXY31013.1"/>
    </source>
</evidence>
<protein>
    <submittedName>
        <fullName evidence="6">Uncharacterized protein</fullName>
    </submittedName>
</protein>
<dbReference type="Pfam" id="PF04024">
    <property type="entry name" value="PspC"/>
    <property type="match status" value="1"/>
</dbReference>
<evidence type="ECO:0000313" key="7">
    <source>
        <dbReference type="Proteomes" id="UP000249915"/>
    </source>
</evidence>
<dbReference type="InterPro" id="IPR007168">
    <property type="entry name" value="Phageshock_PspC_N"/>
</dbReference>
<dbReference type="RefSeq" id="WP_112279040.1">
    <property type="nucleotide sequence ID" value="NZ_MASW01000001.1"/>
</dbReference>
<dbReference type="AlphaFoldDB" id="A0A2V4BJY0"/>
<dbReference type="PANTHER" id="PTHR33885:SF3">
    <property type="entry name" value="PHAGE SHOCK PROTEIN C"/>
    <property type="match status" value="1"/>
</dbReference>
<keyword evidence="5" id="KW-0472">Membrane</keyword>
<keyword evidence="7" id="KW-1185">Reference proteome</keyword>
<evidence type="ECO:0000256" key="3">
    <source>
        <dbReference type="ARBA" id="ARBA00022692"/>
    </source>
</evidence>
<gene>
    <name evidence="6" type="ORF">BAY60_00875</name>
</gene>
<comment type="caution">
    <text evidence="6">The sequence shown here is derived from an EMBL/GenBank/DDBJ whole genome shotgun (WGS) entry which is preliminary data.</text>
</comment>
<proteinExistence type="predicted"/>
<evidence type="ECO:0000256" key="1">
    <source>
        <dbReference type="ARBA" id="ARBA00004162"/>
    </source>
</evidence>
<dbReference type="GO" id="GO:0005886">
    <property type="term" value="C:plasma membrane"/>
    <property type="evidence" value="ECO:0007669"/>
    <property type="project" value="UniProtKB-SubCell"/>
</dbReference>
<name>A0A2V4BJY0_9PSEU</name>
<comment type="subcellular location">
    <subcellularLocation>
        <location evidence="1">Cell membrane</location>
        <topology evidence="1">Single-pass membrane protein</topology>
    </subcellularLocation>
</comment>
<accession>A0A2V4BJY0</accession>
<keyword evidence="4" id="KW-1133">Transmembrane helix</keyword>
<sequence>MTNNVTVKKLRRSTTDRMLSGVCGGWARYLGVDAAIIRIGLVATTIFGLGTPVLVYAACWLLMPEDDGS</sequence>
<dbReference type="Proteomes" id="UP000249915">
    <property type="component" value="Unassembled WGS sequence"/>
</dbReference>
<dbReference type="PANTHER" id="PTHR33885">
    <property type="entry name" value="PHAGE SHOCK PROTEIN C"/>
    <property type="match status" value="1"/>
</dbReference>